<keyword evidence="8" id="KW-1185">Reference proteome</keyword>
<keyword evidence="3 6" id="KW-0812">Transmembrane</keyword>
<feature type="transmembrane region" description="Helical" evidence="6">
    <location>
        <begin position="70"/>
        <end position="96"/>
    </location>
</feature>
<organism evidence="7 8">
    <name type="scientific">Rhynchospora breviuscula</name>
    <dbReference type="NCBI Taxonomy" id="2022672"/>
    <lineage>
        <taxon>Eukaryota</taxon>
        <taxon>Viridiplantae</taxon>
        <taxon>Streptophyta</taxon>
        <taxon>Embryophyta</taxon>
        <taxon>Tracheophyta</taxon>
        <taxon>Spermatophyta</taxon>
        <taxon>Magnoliopsida</taxon>
        <taxon>Liliopsida</taxon>
        <taxon>Poales</taxon>
        <taxon>Cyperaceae</taxon>
        <taxon>Cyperoideae</taxon>
        <taxon>Rhynchosporeae</taxon>
        <taxon>Rhynchospora</taxon>
    </lineage>
</organism>
<gene>
    <name evidence="7" type="ORF">LUZ63_007303</name>
</gene>
<accession>A0A9Q0CRK9</accession>
<sequence length="272" mass="30891">MARISNGLIGFLNILILLFSFVVIGVGAYFSLQSSADCERFLQWPVIIIGLFLLVVSLFGILGSCYRISFFLWIYLFAMFLLILAMLFSTVFVFIVTNKGVGDVISGRGYKEYRLGDYSSWLQKEVGNYKTWSKIESCLRTAKVCHGFTAKELASANEFYKKNLSPTQSGCCKPPTYCGYDYVNATYWDTPKTGIKSTDVDCKAWSNDQEKLCYGCNSCKAGVLATMKTKWKEIAIFNVVLIVFFVFVYTVGCCAMKNNRSDKYKRQFYGYR</sequence>
<dbReference type="EMBL" id="JAMQYH010000002">
    <property type="protein sequence ID" value="KAJ1698791.1"/>
    <property type="molecule type" value="Genomic_DNA"/>
</dbReference>
<comment type="subcellular location">
    <subcellularLocation>
        <location evidence="1">Membrane</location>
        <topology evidence="1">Multi-pass membrane protein</topology>
    </subcellularLocation>
</comment>
<feature type="transmembrane region" description="Helical" evidence="6">
    <location>
        <begin position="42"/>
        <end position="63"/>
    </location>
</feature>
<dbReference type="OrthoDB" id="1892640at2759"/>
<keyword evidence="5 6" id="KW-0472">Membrane</keyword>
<dbReference type="GO" id="GO:0009734">
    <property type="term" value="P:auxin-activated signaling pathway"/>
    <property type="evidence" value="ECO:0007669"/>
    <property type="project" value="InterPro"/>
</dbReference>
<evidence type="ECO:0000256" key="4">
    <source>
        <dbReference type="ARBA" id="ARBA00022989"/>
    </source>
</evidence>
<protein>
    <recommendedName>
        <fullName evidence="9">Tetraspanin-8</fullName>
    </recommendedName>
</protein>
<name>A0A9Q0CRK9_9POAL</name>
<evidence type="ECO:0000256" key="1">
    <source>
        <dbReference type="ARBA" id="ARBA00004141"/>
    </source>
</evidence>
<evidence type="ECO:0008006" key="9">
    <source>
        <dbReference type="Google" id="ProtNLM"/>
    </source>
</evidence>
<evidence type="ECO:0000256" key="2">
    <source>
        <dbReference type="ARBA" id="ARBA00006840"/>
    </source>
</evidence>
<dbReference type="InterPro" id="IPR044991">
    <property type="entry name" value="TET_plant"/>
</dbReference>
<dbReference type="InterPro" id="IPR018499">
    <property type="entry name" value="Tetraspanin/Peripherin"/>
</dbReference>
<dbReference type="AlphaFoldDB" id="A0A9Q0CRK9"/>
<feature type="transmembrane region" description="Helical" evidence="6">
    <location>
        <begin position="234"/>
        <end position="256"/>
    </location>
</feature>
<evidence type="ECO:0000256" key="6">
    <source>
        <dbReference type="SAM" id="Phobius"/>
    </source>
</evidence>
<evidence type="ECO:0000256" key="5">
    <source>
        <dbReference type="ARBA" id="ARBA00023136"/>
    </source>
</evidence>
<dbReference type="GO" id="GO:0016020">
    <property type="term" value="C:membrane"/>
    <property type="evidence" value="ECO:0007669"/>
    <property type="project" value="UniProtKB-SubCell"/>
</dbReference>
<evidence type="ECO:0000313" key="8">
    <source>
        <dbReference type="Proteomes" id="UP001151287"/>
    </source>
</evidence>
<dbReference type="Pfam" id="PF00335">
    <property type="entry name" value="Tetraspanin"/>
    <property type="match status" value="1"/>
</dbReference>
<comment type="caution">
    <text evidence="7">The sequence shown here is derived from an EMBL/GenBank/DDBJ whole genome shotgun (WGS) entry which is preliminary data.</text>
</comment>
<feature type="transmembrane region" description="Helical" evidence="6">
    <location>
        <begin position="7"/>
        <end position="30"/>
    </location>
</feature>
<dbReference type="Proteomes" id="UP001151287">
    <property type="component" value="Unassembled WGS sequence"/>
</dbReference>
<evidence type="ECO:0000256" key="3">
    <source>
        <dbReference type="ARBA" id="ARBA00022692"/>
    </source>
</evidence>
<evidence type="ECO:0000313" key="7">
    <source>
        <dbReference type="EMBL" id="KAJ1698791.1"/>
    </source>
</evidence>
<keyword evidence="4 6" id="KW-1133">Transmembrane helix</keyword>
<comment type="similarity">
    <text evidence="2">Belongs to the tetraspanin (TM4SF) family.</text>
</comment>
<reference evidence="7" key="1">
    <citation type="journal article" date="2022" name="Cell">
        <title>Repeat-based holocentromeres influence genome architecture and karyotype evolution.</title>
        <authorList>
            <person name="Hofstatter P.G."/>
            <person name="Thangavel G."/>
            <person name="Lux T."/>
            <person name="Neumann P."/>
            <person name="Vondrak T."/>
            <person name="Novak P."/>
            <person name="Zhang M."/>
            <person name="Costa L."/>
            <person name="Castellani M."/>
            <person name="Scott A."/>
            <person name="Toegelov H."/>
            <person name="Fuchs J."/>
            <person name="Mata-Sucre Y."/>
            <person name="Dias Y."/>
            <person name="Vanzela A.L.L."/>
            <person name="Huettel B."/>
            <person name="Almeida C.C.S."/>
            <person name="Simkova H."/>
            <person name="Souza G."/>
            <person name="Pedrosa-Harand A."/>
            <person name="Macas J."/>
            <person name="Mayer K.F.X."/>
            <person name="Houben A."/>
            <person name="Marques A."/>
        </authorList>
    </citation>
    <scope>NUCLEOTIDE SEQUENCE</scope>
    <source>
        <strain evidence="7">RhyBre1mFocal</strain>
    </source>
</reference>
<proteinExistence type="inferred from homology"/>
<dbReference type="PANTHER" id="PTHR32191">
    <property type="entry name" value="TETRASPANIN-8-RELATED"/>
    <property type="match status" value="1"/>
</dbReference>